<reference evidence="2 3" key="1">
    <citation type="submission" date="2019-03" db="EMBL/GenBank/DDBJ databases">
        <title>First draft genome of Liparis tanakae, snailfish: a comprehensive survey of snailfish specific genes.</title>
        <authorList>
            <person name="Kim W."/>
            <person name="Song I."/>
            <person name="Jeong J.-H."/>
            <person name="Kim D."/>
            <person name="Kim S."/>
            <person name="Ryu S."/>
            <person name="Song J.Y."/>
            <person name="Lee S.K."/>
        </authorList>
    </citation>
    <scope>NUCLEOTIDE SEQUENCE [LARGE SCALE GENOMIC DNA]</scope>
    <source>
        <tissue evidence="2">Muscle</tissue>
    </source>
</reference>
<dbReference type="Proteomes" id="UP000314294">
    <property type="component" value="Unassembled WGS sequence"/>
</dbReference>
<organism evidence="2 3">
    <name type="scientific">Liparis tanakae</name>
    <name type="common">Tanaka's snailfish</name>
    <dbReference type="NCBI Taxonomy" id="230148"/>
    <lineage>
        <taxon>Eukaryota</taxon>
        <taxon>Metazoa</taxon>
        <taxon>Chordata</taxon>
        <taxon>Craniata</taxon>
        <taxon>Vertebrata</taxon>
        <taxon>Euteleostomi</taxon>
        <taxon>Actinopterygii</taxon>
        <taxon>Neopterygii</taxon>
        <taxon>Teleostei</taxon>
        <taxon>Neoteleostei</taxon>
        <taxon>Acanthomorphata</taxon>
        <taxon>Eupercaria</taxon>
        <taxon>Perciformes</taxon>
        <taxon>Cottioidei</taxon>
        <taxon>Cottales</taxon>
        <taxon>Liparidae</taxon>
        <taxon>Liparis</taxon>
    </lineage>
</organism>
<sequence length="65" mass="7350">MHNPIPSALGITRGVSLSVLRLRASRVKKRLRERGSSSGGQWTVKESKKDRKMYKTKVTTHCRAL</sequence>
<feature type="compositionally biased region" description="Basic residues" evidence="1">
    <location>
        <begin position="50"/>
        <end position="65"/>
    </location>
</feature>
<feature type="region of interest" description="Disordered" evidence="1">
    <location>
        <begin position="31"/>
        <end position="65"/>
    </location>
</feature>
<name>A0A4Z2GZH8_9TELE</name>
<evidence type="ECO:0000313" key="3">
    <source>
        <dbReference type="Proteomes" id="UP000314294"/>
    </source>
</evidence>
<evidence type="ECO:0000313" key="2">
    <source>
        <dbReference type="EMBL" id="TNN58183.1"/>
    </source>
</evidence>
<dbReference type="EMBL" id="SRLO01000387">
    <property type="protein sequence ID" value="TNN58183.1"/>
    <property type="molecule type" value="Genomic_DNA"/>
</dbReference>
<protein>
    <submittedName>
        <fullName evidence="2">Uncharacterized protein</fullName>
    </submittedName>
</protein>
<proteinExistence type="predicted"/>
<comment type="caution">
    <text evidence="2">The sequence shown here is derived from an EMBL/GenBank/DDBJ whole genome shotgun (WGS) entry which is preliminary data.</text>
</comment>
<gene>
    <name evidence="2" type="ORF">EYF80_031616</name>
</gene>
<accession>A0A4Z2GZH8</accession>
<dbReference type="AlphaFoldDB" id="A0A4Z2GZH8"/>
<keyword evidence="3" id="KW-1185">Reference proteome</keyword>
<evidence type="ECO:0000256" key="1">
    <source>
        <dbReference type="SAM" id="MobiDB-lite"/>
    </source>
</evidence>